<evidence type="ECO:0000256" key="2">
    <source>
        <dbReference type="ARBA" id="ARBA00023015"/>
    </source>
</evidence>
<dbReference type="Gene3D" id="3.40.50.1360">
    <property type="match status" value="1"/>
</dbReference>
<evidence type="ECO:0000259" key="5">
    <source>
        <dbReference type="Pfam" id="PF04198"/>
    </source>
</evidence>
<evidence type="ECO:0000256" key="3">
    <source>
        <dbReference type="ARBA" id="ARBA00023125"/>
    </source>
</evidence>
<dbReference type="InterPro" id="IPR013324">
    <property type="entry name" value="RNA_pol_sigma_r3/r4-like"/>
</dbReference>
<dbReference type="InterPro" id="IPR037171">
    <property type="entry name" value="NagB/RpiA_transferase-like"/>
</dbReference>
<gene>
    <name evidence="6" type="ORF">GCM10022288_20590</name>
</gene>
<dbReference type="InterPro" id="IPR051054">
    <property type="entry name" value="SorC_transcr_regulators"/>
</dbReference>
<comment type="caution">
    <text evidence="6">The sequence shown here is derived from an EMBL/GenBank/DDBJ whole genome shotgun (WGS) entry which is preliminary data.</text>
</comment>
<evidence type="ECO:0000313" key="7">
    <source>
        <dbReference type="Proteomes" id="UP001500213"/>
    </source>
</evidence>
<dbReference type="Gene3D" id="1.10.10.10">
    <property type="entry name" value="Winged helix-like DNA-binding domain superfamily/Winged helix DNA-binding domain"/>
    <property type="match status" value="1"/>
</dbReference>
<keyword evidence="4" id="KW-0804">Transcription</keyword>
<organism evidence="6 7">
    <name type="scientific">Gryllotalpicola kribbensis</name>
    <dbReference type="NCBI Taxonomy" id="993084"/>
    <lineage>
        <taxon>Bacteria</taxon>
        <taxon>Bacillati</taxon>
        <taxon>Actinomycetota</taxon>
        <taxon>Actinomycetes</taxon>
        <taxon>Micrococcales</taxon>
        <taxon>Microbacteriaceae</taxon>
        <taxon>Gryllotalpicola</taxon>
    </lineage>
</organism>
<dbReference type="PANTHER" id="PTHR34294:SF1">
    <property type="entry name" value="TRANSCRIPTIONAL REGULATOR LSRR"/>
    <property type="match status" value="1"/>
</dbReference>
<dbReference type="EMBL" id="BAABBX010000015">
    <property type="protein sequence ID" value="GAA4190783.1"/>
    <property type="molecule type" value="Genomic_DNA"/>
</dbReference>
<proteinExistence type="inferred from homology"/>
<accession>A0ABP8AUC0</accession>
<dbReference type="Proteomes" id="UP001500213">
    <property type="component" value="Unassembled WGS sequence"/>
</dbReference>
<dbReference type="RefSeq" id="WP_344776535.1">
    <property type="nucleotide sequence ID" value="NZ_BAABBX010000015.1"/>
</dbReference>
<sequence>MHNPEVPTDRKTQEALTAANLYYLQDLTMEAIADEMHTSRSSVSRLLSYARQSGLVTITVRSPEESVPSLQKEVDERFGIASLIVPVPANVSEIDRLERVAIVAARSLDRFIDSSMTVGIAWGTTISAVSRHLVPRKLHSVEIVQLNGAGNQYTTGVVYASELLRRFGEAFSAVTHEFPVPALFDHPRTRELMWQERSIRHILEIQHRMEVAVFGLGAPFSDVPGHVYSGGYLNAADYKALDAAKVVGDIATVFFREDGTWNDIPLNRRASGPDVSLIKRTARRVCIVAGRSKVRSLHGALNAGLITDLIIDEATAFALLQETGG</sequence>
<dbReference type="PANTHER" id="PTHR34294">
    <property type="entry name" value="TRANSCRIPTIONAL REGULATOR-RELATED"/>
    <property type="match status" value="1"/>
</dbReference>
<keyword evidence="7" id="KW-1185">Reference proteome</keyword>
<dbReference type="SUPFAM" id="SSF100950">
    <property type="entry name" value="NagB/RpiA/CoA transferase-like"/>
    <property type="match status" value="1"/>
</dbReference>
<feature type="domain" description="Sugar-binding" evidence="5">
    <location>
        <begin position="69"/>
        <end position="320"/>
    </location>
</feature>
<keyword evidence="2" id="KW-0805">Transcription regulation</keyword>
<protein>
    <submittedName>
        <fullName evidence="6">Sugar-binding transcriptional regulator</fullName>
    </submittedName>
</protein>
<dbReference type="Pfam" id="PF04198">
    <property type="entry name" value="Sugar-bind"/>
    <property type="match status" value="1"/>
</dbReference>
<reference evidence="7" key="1">
    <citation type="journal article" date="2019" name="Int. J. Syst. Evol. Microbiol.">
        <title>The Global Catalogue of Microorganisms (GCM) 10K type strain sequencing project: providing services to taxonomists for standard genome sequencing and annotation.</title>
        <authorList>
            <consortium name="The Broad Institute Genomics Platform"/>
            <consortium name="The Broad Institute Genome Sequencing Center for Infectious Disease"/>
            <person name="Wu L."/>
            <person name="Ma J."/>
        </authorList>
    </citation>
    <scope>NUCLEOTIDE SEQUENCE [LARGE SCALE GENOMIC DNA]</scope>
    <source>
        <strain evidence="7">JCM 17593</strain>
    </source>
</reference>
<evidence type="ECO:0000256" key="4">
    <source>
        <dbReference type="ARBA" id="ARBA00023163"/>
    </source>
</evidence>
<keyword evidence="3" id="KW-0238">DNA-binding</keyword>
<dbReference type="InterPro" id="IPR036388">
    <property type="entry name" value="WH-like_DNA-bd_sf"/>
</dbReference>
<dbReference type="InterPro" id="IPR007324">
    <property type="entry name" value="Sugar-bd_dom_put"/>
</dbReference>
<evidence type="ECO:0000313" key="6">
    <source>
        <dbReference type="EMBL" id="GAA4190783.1"/>
    </source>
</evidence>
<evidence type="ECO:0000256" key="1">
    <source>
        <dbReference type="ARBA" id="ARBA00010466"/>
    </source>
</evidence>
<dbReference type="SUPFAM" id="SSF88659">
    <property type="entry name" value="Sigma3 and sigma4 domains of RNA polymerase sigma factors"/>
    <property type="match status" value="1"/>
</dbReference>
<name>A0ABP8AUC0_9MICO</name>
<comment type="similarity">
    <text evidence="1">Belongs to the SorC transcriptional regulatory family.</text>
</comment>